<keyword evidence="3" id="KW-0472">Membrane</keyword>
<dbReference type="SUPFAM" id="SSF52833">
    <property type="entry name" value="Thioredoxin-like"/>
    <property type="match status" value="1"/>
</dbReference>
<organism evidence="5 6">
    <name type="scientific">Zalerion maritima</name>
    <dbReference type="NCBI Taxonomy" id="339359"/>
    <lineage>
        <taxon>Eukaryota</taxon>
        <taxon>Fungi</taxon>
        <taxon>Dikarya</taxon>
        <taxon>Ascomycota</taxon>
        <taxon>Pezizomycotina</taxon>
        <taxon>Sordariomycetes</taxon>
        <taxon>Lulworthiomycetidae</taxon>
        <taxon>Lulworthiales</taxon>
        <taxon>Lulworthiaceae</taxon>
        <taxon>Zalerion</taxon>
    </lineage>
</organism>
<evidence type="ECO:0000259" key="4">
    <source>
        <dbReference type="Pfam" id="PF00462"/>
    </source>
</evidence>
<reference evidence="5" key="1">
    <citation type="submission" date="2022-07" db="EMBL/GenBank/DDBJ databases">
        <title>Draft genome sequence of Zalerion maritima ATCC 34329, a (micro)plastics degrading marine fungus.</title>
        <authorList>
            <person name="Paco A."/>
            <person name="Goncalves M.F.M."/>
            <person name="Rocha-Santos T.A.P."/>
            <person name="Alves A."/>
        </authorList>
    </citation>
    <scope>NUCLEOTIDE SEQUENCE</scope>
    <source>
        <strain evidence="5">ATCC 34329</strain>
    </source>
</reference>
<feature type="compositionally biased region" description="Basic and acidic residues" evidence="2">
    <location>
        <begin position="65"/>
        <end position="75"/>
    </location>
</feature>
<keyword evidence="3" id="KW-1133">Transmembrane helix</keyword>
<gene>
    <name evidence="5" type="ORF">MKZ38_003133</name>
</gene>
<evidence type="ECO:0000313" key="6">
    <source>
        <dbReference type="Proteomes" id="UP001201980"/>
    </source>
</evidence>
<keyword evidence="6" id="KW-1185">Reference proteome</keyword>
<dbReference type="GO" id="GO:0034599">
    <property type="term" value="P:cellular response to oxidative stress"/>
    <property type="evidence" value="ECO:0007669"/>
    <property type="project" value="TreeGrafter"/>
</dbReference>
<sequence>MPSQRRMRLMTIAAFIFVALLFYYGRHDDSDFYSRTVNGLDRKQGDTTGHTGPDPAKIGGMGNPRIDHDDDGHVGEDDEQTALKMAERLREAEQRAKDLANSKSPNRPDNPEKLVGVGNAAGTGDYEPAQKQDVLVDADDPINVKKVEDDEEEDTKAENIPTKEDHEIEDELDSILRRAPVIIFSKSYCPHSRKAKTILLEKYDIDPLPHVVELDKHPLGPGIQARLQEMTGRGTVPNVMVNGKSIGGGSEMEELHQGNDLVTEIEKWGSVGGGKSSKVTVKHHSSG</sequence>
<protein>
    <submittedName>
        <fullName evidence="5">Glutaredoxin-c4 protein</fullName>
    </submittedName>
</protein>
<dbReference type="FunFam" id="3.40.30.10:FF:000093">
    <property type="entry name" value="Glutaredoxin 2"/>
    <property type="match status" value="1"/>
</dbReference>
<dbReference type="GO" id="GO:0005801">
    <property type="term" value="C:cis-Golgi network"/>
    <property type="evidence" value="ECO:0007669"/>
    <property type="project" value="UniProtKB-ARBA"/>
</dbReference>
<dbReference type="InterPro" id="IPR014025">
    <property type="entry name" value="Glutaredoxin_subgr"/>
</dbReference>
<dbReference type="Pfam" id="PF00462">
    <property type="entry name" value="Glutaredoxin"/>
    <property type="match status" value="1"/>
</dbReference>
<evidence type="ECO:0000313" key="5">
    <source>
        <dbReference type="EMBL" id="KAJ2906096.1"/>
    </source>
</evidence>
<dbReference type="GO" id="GO:0004362">
    <property type="term" value="F:glutathione-disulfide reductase (NADPH) activity"/>
    <property type="evidence" value="ECO:0007669"/>
    <property type="project" value="UniProtKB-ARBA"/>
</dbReference>
<dbReference type="Proteomes" id="UP001201980">
    <property type="component" value="Unassembled WGS sequence"/>
</dbReference>
<feature type="region of interest" description="Disordered" evidence="2">
    <location>
        <begin position="93"/>
        <end position="141"/>
    </location>
</feature>
<dbReference type="PANTHER" id="PTHR45694:SF5">
    <property type="entry name" value="GLUTAREDOXIN 2"/>
    <property type="match status" value="1"/>
</dbReference>
<evidence type="ECO:0000256" key="1">
    <source>
        <dbReference type="ARBA" id="ARBA00009630"/>
    </source>
</evidence>
<evidence type="ECO:0000256" key="3">
    <source>
        <dbReference type="SAM" id="Phobius"/>
    </source>
</evidence>
<name>A0AAD5RYH0_9PEZI</name>
<dbReference type="GO" id="GO:0005796">
    <property type="term" value="C:Golgi lumen"/>
    <property type="evidence" value="ECO:0007669"/>
    <property type="project" value="TreeGrafter"/>
</dbReference>
<dbReference type="PROSITE" id="PS51354">
    <property type="entry name" value="GLUTAREDOXIN_2"/>
    <property type="match status" value="1"/>
</dbReference>
<dbReference type="CDD" id="cd03419">
    <property type="entry name" value="GRX_GRXh_1_2_like"/>
    <property type="match status" value="1"/>
</dbReference>
<dbReference type="AlphaFoldDB" id="A0AAD5RYH0"/>
<proteinExistence type="inferred from homology"/>
<dbReference type="InterPro" id="IPR002109">
    <property type="entry name" value="Glutaredoxin"/>
</dbReference>
<dbReference type="GO" id="GO:0000324">
    <property type="term" value="C:fungal-type vacuole"/>
    <property type="evidence" value="ECO:0007669"/>
    <property type="project" value="TreeGrafter"/>
</dbReference>
<comment type="caution">
    <text evidence="5">The sequence shown here is derived from an EMBL/GenBank/DDBJ whole genome shotgun (WGS) entry which is preliminary data.</text>
</comment>
<dbReference type="PANTHER" id="PTHR45694">
    <property type="entry name" value="GLUTAREDOXIN 2"/>
    <property type="match status" value="1"/>
</dbReference>
<feature type="domain" description="Glutaredoxin" evidence="4">
    <location>
        <begin position="181"/>
        <end position="246"/>
    </location>
</feature>
<dbReference type="EMBL" id="JAKWBI020000019">
    <property type="protein sequence ID" value="KAJ2906096.1"/>
    <property type="molecule type" value="Genomic_DNA"/>
</dbReference>
<dbReference type="PRINTS" id="PR00160">
    <property type="entry name" value="GLUTAREDOXIN"/>
</dbReference>
<feature type="transmembrane region" description="Helical" evidence="3">
    <location>
        <begin position="7"/>
        <end position="25"/>
    </location>
</feature>
<accession>A0AAD5RYH0</accession>
<comment type="similarity">
    <text evidence="1">Belongs to the glutaredoxin family. Monothiol subfamily.</text>
</comment>
<feature type="region of interest" description="Disordered" evidence="2">
    <location>
        <begin position="39"/>
        <end position="78"/>
    </location>
</feature>
<dbReference type="InterPro" id="IPR036249">
    <property type="entry name" value="Thioredoxin-like_sf"/>
</dbReference>
<evidence type="ECO:0000256" key="2">
    <source>
        <dbReference type="SAM" id="MobiDB-lite"/>
    </source>
</evidence>
<dbReference type="Gene3D" id="3.40.30.10">
    <property type="entry name" value="Glutaredoxin"/>
    <property type="match status" value="1"/>
</dbReference>
<keyword evidence="3" id="KW-0812">Transmembrane</keyword>